<organism evidence="1 2">
    <name type="scientific">Pristionchus mayeri</name>
    <dbReference type="NCBI Taxonomy" id="1317129"/>
    <lineage>
        <taxon>Eukaryota</taxon>
        <taxon>Metazoa</taxon>
        <taxon>Ecdysozoa</taxon>
        <taxon>Nematoda</taxon>
        <taxon>Chromadorea</taxon>
        <taxon>Rhabditida</taxon>
        <taxon>Rhabditina</taxon>
        <taxon>Diplogasteromorpha</taxon>
        <taxon>Diplogasteroidea</taxon>
        <taxon>Neodiplogasteridae</taxon>
        <taxon>Pristionchus</taxon>
    </lineage>
</organism>
<evidence type="ECO:0000313" key="1">
    <source>
        <dbReference type="EMBL" id="GMR51480.1"/>
    </source>
</evidence>
<sequence>MEKFREQKAVLKPPALRVVCRDCEVRQRQCRSCGTPPGSAACALPRASPSPSLPMLLPSLQSDLRRYPIRRSQNQNQIQIRDRRSPIPILRDCCCYCCCYCCCCCPIPNLQMILHFHDYYCLQLSVYELQNCSKSIHANENLFVI</sequence>
<proteinExistence type="predicted"/>
<dbReference type="Proteomes" id="UP001328107">
    <property type="component" value="Unassembled WGS sequence"/>
</dbReference>
<keyword evidence="2" id="KW-1185">Reference proteome</keyword>
<dbReference type="AlphaFoldDB" id="A0AAN5I4V0"/>
<comment type="caution">
    <text evidence="1">The sequence shown here is derived from an EMBL/GenBank/DDBJ whole genome shotgun (WGS) entry which is preliminary data.</text>
</comment>
<protein>
    <submittedName>
        <fullName evidence="1">Uncharacterized protein</fullName>
    </submittedName>
</protein>
<dbReference type="EMBL" id="BTRK01000005">
    <property type="protein sequence ID" value="GMR51480.1"/>
    <property type="molecule type" value="Genomic_DNA"/>
</dbReference>
<name>A0AAN5I4V0_9BILA</name>
<evidence type="ECO:0000313" key="2">
    <source>
        <dbReference type="Proteomes" id="UP001328107"/>
    </source>
</evidence>
<reference evidence="2" key="1">
    <citation type="submission" date="2022-10" db="EMBL/GenBank/DDBJ databases">
        <title>Genome assembly of Pristionchus species.</title>
        <authorList>
            <person name="Yoshida K."/>
            <person name="Sommer R.J."/>
        </authorList>
    </citation>
    <scope>NUCLEOTIDE SEQUENCE [LARGE SCALE GENOMIC DNA]</scope>
    <source>
        <strain evidence="2">RS5460</strain>
    </source>
</reference>
<gene>
    <name evidence="1" type="ORF">PMAYCL1PPCAC_21675</name>
</gene>
<accession>A0AAN5I4V0</accession>